<proteinExistence type="predicted"/>
<evidence type="ECO:0000313" key="2">
    <source>
        <dbReference type="Proteomes" id="UP001154282"/>
    </source>
</evidence>
<name>A0AAV0IWP4_9ROSI</name>
<dbReference type="Proteomes" id="UP001154282">
    <property type="component" value="Unassembled WGS sequence"/>
</dbReference>
<keyword evidence="2" id="KW-1185">Reference proteome</keyword>
<accession>A0AAV0IWP4</accession>
<sequence length="41" mass="4743">MLLELSSKVGFTKQFSALAIFWQFSSFEVATLRPWKTTLMT</sequence>
<dbReference type="EMBL" id="CAMGYJ010000004">
    <property type="protein sequence ID" value="CAI0400761.1"/>
    <property type="molecule type" value="Genomic_DNA"/>
</dbReference>
<reference evidence="1" key="1">
    <citation type="submission" date="2022-08" db="EMBL/GenBank/DDBJ databases">
        <authorList>
            <person name="Gutierrez-Valencia J."/>
        </authorList>
    </citation>
    <scope>NUCLEOTIDE SEQUENCE</scope>
</reference>
<protein>
    <submittedName>
        <fullName evidence="1">Uncharacterized protein</fullName>
    </submittedName>
</protein>
<gene>
    <name evidence="1" type="ORF">LITE_LOCUS10897</name>
</gene>
<organism evidence="1 2">
    <name type="scientific">Linum tenue</name>
    <dbReference type="NCBI Taxonomy" id="586396"/>
    <lineage>
        <taxon>Eukaryota</taxon>
        <taxon>Viridiplantae</taxon>
        <taxon>Streptophyta</taxon>
        <taxon>Embryophyta</taxon>
        <taxon>Tracheophyta</taxon>
        <taxon>Spermatophyta</taxon>
        <taxon>Magnoliopsida</taxon>
        <taxon>eudicotyledons</taxon>
        <taxon>Gunneridae</taxon>
        <taxon>Pentapetalae</taxon>
        <taxon>rosids</taxon>
        <taxon>fabids</taxon>
        <taxon>Malpighiales</taxon>
        <taxon>Linaceae</taxon>
        <taxon>Linum</taxon>
    </lineage>
</organism>
<feature type="non-terminal residue" evidence="1">
    <location>
        <position position="41"/>
    </location>
</feature>
<dbReference type="AlphaFoldDB" id="A0AAV0IWP4"/>
<comment type="caution">
    <text evidence="1">The sequence shown here is derived from an EMBL/GenBank/DDBJ whole genome shotgun (WGS) entry which is preliminary data.</text>
</comment>
<evidence type="ECO:0000313" key="1">
    <source>
        <dbReference type="EMBL" id="CAI0400761.1"/>
    </source>
</evidence>